<evidence type="ECO:0000256" key="8">
    <source>
        <dbReference type="SAM" id="MobiDB-lite"/>
    </source>
</evidence>
<dbReference type="PANTHER" id="PTHR41391:SF1">
    <property type="entry name" value="RESTRICTION OF TELOMERE CAPPING PROTEIN 4"/>
    <property type="match status" value="1"/>
</dbReference>
<dbReference type="AlphaFoldDB" id="A0A409W1V3"/>
<dbReference type="EMBL" id="NHYE01005457">
    <property type="protein sequence ID" value="PPQ72443.1"/>
    <property type="molecule type" value="Genomic_DNA"/>
</dbReference>
<feature type="compositionally biased region" description="Basic and acidic residues" evidence="8">
    <location>
        <begin position="377"/>
        <end position="395"/>
    </location>
</feature>
<evidence type="ECO:0000256" key="2">
    <source>
        <dbReference type="ARBA" id="ARBA00004123"/>
    </source>
</evidence>
<organism evidence="10 11">
    <name type="scientific">Gymnopilus dilepis</name>
    <dbReference type="NCBI Taxonomy" id="231916"/>
    <lineage>
        <taxon>Eukaryota</taxon>
        <taxon>Fungi</taxon>
        <taxon>Dikarya</taxon>
        <taxon>Basidiomycota</taxon>
        <taxon>Agaricomycotina</taxon>
        <taxon>Agaricomycetes</taxon>
        <taxon>Agaricomycetidae</taxon>
        <taxon>Agaricales</taxon>
        <taxon>Agaricineae</taxon>
        <taxon>Hymenogastraceae</taxon>
        <taxon>Gymnopilus</taxon>
    </lineage>
</organism>
<dbReference type="OrthoDB" id="128308at2759"/>
<evidence type="ECO:0000256" key="6">
    <source>
        <dbReference type="ARBA" id="ARBA00022490"/>
    </source>
</evidence>
<feature type="compositionally biased region" description="Basic and acidic residues" evidence="8">
    <location>
        <begin position="485"/>
        <end position="502"/>
    </location>
</feature>
<dbReference type="SMART" id="SM01312">
    <property type="entry name" value="RTC4"/>
    <property type="match status" value="1"/>
</dbReference>
<feature type="compositionally biased region" description="Pro residues" evidence="8">
    <location>
        <begin position="542"/>
        <end position="555"/>
    </location>
</feature>
<feature type="compositionally biased region" description="Basic residues" evidence="8">
    <location>
        <begin position="463"/>
        <end position="476"/>
    </location>
</feature>
<proteinExistence type="inferred from homology"/>
<comment type="subcellular location">
    <subcellularLocation>
        <location evidence="3">Cytoplasm</location>
    </subcellularLocation>
    <subcellularLocation>
        <location evidence="2">Nucleus</location>
    </subcellularLocation>
</comment>
<evidence type="ECO:0000313" key="10">
    <source>
        <dbReference type="EMBL" id="PPQ72443.1"/>
    </source>
</evidence>
<dbReference type="GO" id="GO:0005737">
    <property type="term" value="C:cytoplasm"/>
    <property type="evidence" value="ECO:0007669"/>
    <property type="project" value="UniProtKB-SubCell"/>
</dbReference>
<comment type="similarity">
    <text evidence="4">Belongs to the RTC4 family.</text>
</comment>
<evidence type="ECO:0000313" key="11">
    <source>
        <dbReference type="Proteomes" id="UP000284706"/>
    </source>
</evidence>
<dbReference type="InParanoid" id="A0A409W1V3"/>
<evidence type="ECO:0000256" key="3">
    <source>
        <dbReference type="ARBA" id="ARBA00004496"/>
    </source>
</evidence>
<dbReference type="STRING" id="231916.A0A409W1V3"/>
<dbReference type="InterPro" id="IPR039024">
    <property type="entry name" value="RTC4"/>
</dbReference>
<feature type="compositionally biased region" description="Basic and acidic residues" evidence="8">
    <location>
        <begin position="407"/>
        <end position="418"/>
    </location>
</feature>
<evidence type="ECO:0000256" key="7">
    <source>
        <dbReference type="ARBA" id="ARBA00023242"/>
    </source>
</evidence>
<keyword evidence="6" id="KW-0963">Cytoplasm</keyword>
<feature type="compositionally biased region" description="Basic and acidic residues" evidence="8">
    <location>
        <begin position="426"/>
        <end position="437"/>
    </location>
</feature>
<feature type="compositionally biased region" description="Polar residues" evidence="8">
    <location>
        <begin position="595"/>
        <end position="604"/>
    </location>
</feature>
<keyword evidence="11" id="KW-1185">Reference proteome</keyword>
<comment type="function">
    <text evidence="1">May be involved in a process influencing telomere capping.</text>
</comment>
<dbReference type="PANTHER" id="PTHR41391">
    <property type="entry name" value="RESTRICTION OF TELOMERE CAPPING PROTEIN 4"/>
    <property type="match status" value="1"/>
</dbReference>
<feature type="compositionally biased region" description="Basic and acidic residues" evidence="8">
    <location>
        <begin position="308"/>
        <end position="339"/>
    </location>
</feature>
<accession>A0A409W1V3</accession>
<evidence type="ECO:0000256" key="1">
    <source>
        <dbReference type="ARBA" id="ARBA00002738"/>
    </source>
</evidence>
<dbReference type="InterPro" id="IPR028094">
    <property type="entry name" value="RTC4_C"/>
</dbReference>
<dbReference type="GO" id="GO:0005634">
    <property type="term" value="C:nucleus"/>
    <property type="evidence" value="ECO:0007669"/>
    <property type="project" value="UniProtKB-SubCell"/>
</dbReference>
<dbReference type="Pfam" id="PF14474">
    <property type="entry name" value="RTC4"/>
    <property type="match status" value="1"/>
</dbReference>
<evidence type="ECO:0000256" key="4">
    <source>
        <dbReference type="ARBA" id="ARBA00009461"/>
    </source>
</evidence>
<evidence type="ECO:0000259" key="9">
    <source>
        <dbReference type="SMART" id="SM01312"/>
    </source>
</evidence>
<feature type="region of interest" description="Disordered" evidence="8">
    <location>
        <begin position="258"/>
        <end position="645"/>
    </location>
</feature>
<protein>
    <recommendedName>
        <fullName evidence="5">Restriction of telomere capping protein 4</fullName>
    </recommendedName>
</protein>
<keyword evidence="7" id="KW-0539">Nucleus</keyword>
<name>A0A409W1V3_9AGAR</name>
<feature type="domain" description="Restriction of telomere capping protein 4 C-terminal" evidence="9">
    <location>
        <begin position="96"/>
        <end position="260"/>
    </location>
</feature>
<dbReference type="Proteomes" id="UP000284706">
    <property type="component" value="Unassembled WGS sequence"/>
</dbReference>
<feature type="compositionally biased region" description="Basic and acidic residues" evidence="8">
    <location>
        <begin position="619"/>
        <end position="629"/>
    </location>
</feature>
<evidence type="ECO:0000256" key="5">
    <source>
        <dbReference type="ARBA" id="ARBA00015162"/>
    </source>
</evidence>
<gene>
    <name evidence="10" type="ORF">CVT26_003772</name>
</gene>
<reference evidence="10 11" key="1">
    <citation type="journal article" date="2018" name="Evol. Lett.">
        <title>Horizontal gene cluster transfer increased hallucinogenic mushroom diversity.</title>
        <authorList>
            <person name="Reynolds H.T."/>
            <person name="Vijayakumar V."/>
            <person name="Gluck-Thaler E."/>
            <person name="Korotkin H.B."/>
            <person name="Matheny P.B."/>
            <person name="Slot J.C."/>
        </authorList>
    </citation>
    <scope>NUCLEOTIDE SEQUENCE [LARGE SCALE GENOMIC DNA]</scope>
    <source>
        <strain evidence="10 11">SRW20</strain>
    </source>
</reference>
<comment type="caution">
    <text evidence="10">The sequence shown here is derived from an EMBL/GenBank/DDBJ whole genome shotgun (WGS) entry which is preliminary data.</text>
</comment>
<feature type="compositionally biased region" description="Low complexity" evidence="8">
    <location>
        <begin position="556"/>
        <end position="570"/>
    </location>
</feature>
<sequence>MSSADPSTLCPYCDLPLPSDPSPLLLKLLASTKKKSQRDPRPYNPLGLKAPLTTFISVCQRHRFESQILPEAEKKGWPKAIEWEALAGRVMKMHDILKALIEDPGDHYLDAEKPVDEWEVGFKRNKDKGKEKRPFKGPKARSRFWIELMDEVKKKGMRAVSGVRGQFANFEKAQPGYYGEQGSVIIHQTLYNMFPLESIDPTLTAPLTANEFLERILVPEVALRLIMEDKGLDSDLEEDIDEALEILRDSSSYGVAMFPEDGGEWGGNRKKKKGSGGDDDQLGVGDLIVMERARKRRKELEEEDEREMEVLRQREEKKRREAERKEKEKNTKSTPRDNAIEQMETADPSSAERPKPRPRPRPRTVAKDSSAMSIVDTRTDAEDEPRPTRGRDKTRSRSRSVATVSDNGRRPSSEERRRSPSASESRVFEDNELRRTPDVGWESDASNRAVVNGNVDINDTTRKARSRASSRAKSRSRSTSVRPRSTREKSRDSKMDVEEDRVGGAVSDEDDEVEVSELITAKTPVQTEKRRAVVDVDDEPTPKAPPAHAPRPAAPVAPLLAARQRALQRQGSNASNSSTGERKHAGPPQLGMTRRATNVSTTTFGRERERSTHRTATNVDERSAKKDSMGSDPGFRWLLDDTSQS</sequence>